<keyword evidence="1" id="KW-0934">Plastid</keyword>
<protein>
    <submittedName>
        <fullName evidence="1">ATP synthase CF0 subunit I</fullName>
    </submittedName>
</protein>
<dbReference type="EMBL" id="MN885669">
    <property type="protein sequence ID" value="QJQ36579.1"/>
    <property type="molecule type" value="Genomic_DNA"/>
</dbReference>
<dbReference type="Gene3D" id="3.30.1320.10">
    <property type="match status" value="1"/>
</dbReference>
<gene>
    <name evidence="1" type="primary">rps16</name>
    <name evidence="1" type="ORF">Y19119_p003</name>
</gene>
<dbReference type="InterPro" id="IPR023803">
    <property type="entry name" value="Ribosomal_bS16_dom_sf"/>
</dbReference>
<proteinExistence type="predicted"/>
<accession>A0A6M4B353</accession>
<reference evidence="1" key="1">
    <citation type="submission" date="2019-12" db="EMBL/GenBank/DDBJ databases">
        <title>Complete chloroplast genomes of two species.</title>
        <authorList>
            <person name="Yao H."/>
            <person name="Zhou J."/>
        </authorList>
    </citation>
    <scope>NUCLEOTIDE SEQUENCE</scope>
</reference>
<dbReference type="SUPFAM" id="SSF54565">
    <property type="entry name" value="Ribosomal protein S16"/>
    <property type="match status" value="1"/>
</dbReference>
<dbReference type="AlphaFoldDB" id="A0A6M4B353"/>
<keyword evidence="1" id="KW-0150">Chloroplast</keyword>
<name>A0A6M4B353_9MONI</name>
<sequence length="91" mass="10730">MVKLRLKQHDKKQRVTYQLVAINTQSRKEQGKCIQEVGFDNPSKEQNPIGFLHLRCSTSTSSSINSSYLRYFEWGRGVQKNRNQNLNFRRI</sequence>
<geneLocation type="chloroplast" evidence="1"/>
<evidence type="ECO:0000313" key="1">
    <source>
        <dbReference type="EMBL" id="QJQ36579.1"/>
    </source>
</evidence>
<organism evidence="1">
    <name type="scientific">Pyrrosia sheareri</name>
    <dbReference type="NCBI Taxonomy" id="746523"/>
    <lineage>
        <taxon>Eukaryota</taxon>
        <taxon>Viridiplantae</taxon>
        <taxon>Streptophyta</taxon>
        <taxon>Embryophyta</taxon>
        <taxon>Tracheophyta</taxon>
        <taxon>Polypodiopsida</taxon>
        <taxon>Polypodiidae</taxon>
        <taxon>Polypodiales</taxon>
        <taxon>Polypodiineae</taxon>
        <taxon>Polypodiaceae</taxon>
        <taxon>Platycerioideae</taxon>
        <taxon>Pyrrosia</taxon>
    </lineage>
</organism>